<proteinExistence type="predicted"/>
<dbReference type="AlphaFoldDB" id="A0A0E0PTC9"/>
<evidence type="ECO:0000256" key="1">
    <source>
        <dbReference type="SAM" id="MobiDB-lite"/>
    </source>
</evidence>
<reference evidence="2" key="2">
    <citation type="submission" date="2015-06" db="UniProtKB">
        <authorList>
            <consortium name="EnsemblPlants"/>
        </authorList>
    </citation>
    <scope>IDENTIFICATION</scope>
</reference>
<accession>A0A0E0PTC9</accession>
<dbReference type="Gramene" id="ORUFI06G02730.3">
    <property type="protein sequence ID" value="ORUFI06G02730.3"/>
    <property type="gene ID" value="ORUFI06G02730"/>
</dbReference>
<keyword evidence="3" id="KW-1185">Reference proteome</keyword>
<evidence type="ECO:0000313" key="3">
    <source>
        <dbReference type="Proteomes" id="UP000008022"/>
    </source>
</evidence>
<reference evidence="3" key="1">
    <citation type="submission" date="2013-06" db="EMBL/GenBank/DDBJ databases">
        <authorList>
            <person name="Zhao Q."/>
        </authorList>
    </citation>
    <scope>NUCLEOTIDE SEQUENCE</scope>
    <source>
        <strain evidence="3">cv. W1943</strain>
    </source>
</reference>
<evidence type="ECO:0000313" key="2">
    <source>
        <dbReference type="EnsemblPlants" id="ORUFI06G02730.3"/>
    </source>
</evidence>
<sequence length="73" mass="7824">MEIVRSRDRILELDGVGGAGAGAREGRRPAAKRLPPRPHDLCAARSGPASTAASRVEIQMMRKMMLMQIPGNG</sequence>
<name>A0A0E0PTC9_ORYRU</name>
<organism evidence="2 3">
    <name type="scientific">Oryza rufipogon</name>
    <name type="common">Brownbeard rice</name>
    <name type="synonym">Asian wild rice</name>
    <dbReference type="NCBI Taxonomy" id="4529"/>
    <lineage>
        <taxon>Eukaryota</taxon>
        <taxon>Viridiplantae</taxon>
        <taxon>Streptophyta</taxon>
        <taxon>Embryophyta</taxon>
        <taxon>Tracheophyta</taxon>
        <taxon>Spermatophyta</taxon>
        <taxon>Magnoliopsida</taxon>
        <taxon>Liliopsida</taxon>
        <taxon>Poales</taxon>
        <taxon>Poaceae</taxon>
        <taxon>BOP clade</taxon>
        <taxon>Oryzoideae</taxon>
        <taxon>Oryzeae</taxon>
        <taxon>Oryzinae</taxon>
        <taxon>Oryza</taxon>
    </lineage>
</organism>
<dbReference type="EnsemblPlants" id="ORUFI06G02730.3">
    <property type="protein sequence ID" value="ORUFI06G02730.3"/>
    <property type="gene ID" value="ORUFI06G02730"/>
</dbReference>
<dbReference type="Proteomes" id="UP000008022">
    <property type="component" value="Unassembled WGS sequence"/>
</dbReference>
<protein>
    <submittedName>
        <fullName evidence="2">Uncharacterized protein</fullName>
    </submittedName>
</protein>
<dbReference type="HOGENOM" id="CLU_2709133_0_0_1"/>
<feature type="region of interest" description="Disordered" evidence="1">
    <location>
        <begin position="15"/>
        <end position="51"/>
    </location>
</feature>